<dbReference type="InterPro" id="IPR036259">
    <property type="entry name" value="MFS_trans_sf"/>
</dbReference>
<feature type="transmembrane region" description="Helical" evidence="5">
    <location>
        <begin position="120"/>
        <end position="138"/>
    </location>
</feature>
<feature type="transmembrane region" description="Helical" evidence="5">
    <location>
        <begin position="144"/>
        <end position="168"/>
    </location>
</feature>
<dbReference type="SUPFAM" id="SSF103473">
    <property type="entry name" value="MFS general substrate transporter"/>
    <property type="match status" value="1"/>
</dbReference>
<dbReference type="Gene3D" id="1.20.1250.20">
    <property type="entry name" value="MFS general substrate transporter like domains"/>
    <property type="match status" value="1"/>
</dbReference>
<dbReference type="PROSITE" id="PS50850">
    <property type="entry name" value="MFS"/>
    <property type="match status" value="1"/>
</dbReference>
<comment type="caution">
    <text evidence="7">The sequence shown here is derived from an EMBL/GenBank/DDBJ whole genome shotgun (WGS) entry which is preliminary data.</text>
</comment>
<keyword evidence="4 5" id="KW-0472">Membrane</keyword>
<comment type="subcellular location">
    <subcellularLocation>
        <location evidence="1">Membrane</location>
        <topology evidence="1">Multi-pass membrane protein</topology>
    </subcellularLocation>
</comment>
<dbReference type="InterPro" id="IPR005829">
    <property type="entry name" value="Sugar_transporter_CS"/>
</dbReference>
<feature type="non-terminal residue" evidence="7">
    <location>
        <position position="1"/>
    </location>
</feature>
<dbReference type="InterPro" id="IPR020846">
    <property type="entry name" value="MFS_dom"/>
</dbReference>
<evidence type="ECO:0000256" key="1">
    <source>
        <dbReference type="ARBA" id="ARBA00004141"/>
    </source>
</evidence>
<name>X1VDB0_9ZZZZ</name>
<dbReference type="AlphaFoldDB" id="X1VDB0"/>
<reference evidence="7" key="1">
    <citation type="journal article" date="2014" name="Front. Microbiol.">
        <title>High frequency of phylogenetically diverse reductive dehalogenase-homologous genes in deep subseafloor sedimentary metagenomes.</title>
        <authorList>
            <person name="Kawai M."/>
            <person name="Futagami T."/>
            <person name="Toyoda A."/>
            <person name="Takaki Y."/>
            <person name="Nishi S."/>
            <person name="Hori S."/>
            <person name="Arai W."/>
            <person name="Tsubouchi T."/>
            <person name="Morono Y."/>
            <person name="Uchiyama I."/>
            <person name="Ito T."/>
            <person name="Fujiyama A."/>
            <person name="Inagaki F."/>
            <person name="Takami H."/>
        </authorList>
    </citation>
    <scope>NUCLEOTIDE SEQUENCE</scope>
    <source>
        <strain evidence="7">Expedition CK06-06</strain>
    </source>
</reference>
<evidence type="ECO:0000259" key="6">
    <source>
        <dbReference type="PROSITE" id="PS50850"/>
    </source>
</evidence>
<proteinExistence type="predicted"/>
<organism evidence="7">
    <name type="scientific">marine sediment metagenome</name>
    <dbReference type="NCBI Taxonomy" id="412755"/>
    <lineage>
        <taxon>unclassified sequences</taxon>
        <taxon>metagenomes</taxon>
        <taxon>ecological metagenomes</taxon>
    </lineage>
</organism>
<feature type="transmembrane region" description="Helical" evidence="5">
    <location>
        <begin position="6"/>
        <end position="28"/>
    </location>
</feature>
<feature type="transmembrane region" description="Helical" evidence="5">
    <location>
        <begin position="180"/>
        <end position="203"/>
    </location>
</feature>
<feature type="transmembrane region" description="Helical" evidence="5">
    <location>
        <begin position="209"/>
        <end position="230"/>
    </location>
</feature>
<evidence type="ECO:0000256" key="5">
    <source>
        <dbReference type="SAM" id="Phobius"/>
    </source>
</evidence>
<dbReference type="GO" id="GO:0016020">
    <property type="term" value="C:membrane"/>
    <property type="evidence" value="ECO:0007669"/>
    <property type="project" value="UniProtKB-SubCell"/>
</dbReference>
<dbReference type="PANTHER" id="PTHR23518:SF2">
    <property type="entry name" value="MAJOR FACILITATOR SUPERFAMILY TRANSPORTER"/>
    <property type="match status" value="1"/>
</dbReference>
<dbReference type="PANTHER" id="PTHR23518">
    <property type="entry name" value="C-METHYLTRANSFERASE"/>
    <property type="match status" value="1"/>
</dbReference>
<feature type="domain" description="Major facilitator superfamily (MFS) profile" evidence="6">
    <location>
        <begin position="39"/>
        <end position="232"/>
    </location>
</feature>
<feature type="transmembrane region" description="Helical" evidence="5">
    <location>
        <begin position="58"/>
        <end position="80"/>
    </location>
</feature>
<dbReference type="EMBL" id="BARW01031604">
    <property type="protein sequence ID" value="GAJ04355.1"/>
    <property type="molecule type" value="Genomic_DNA"/>
</dbReference>
<evidence type="ECO:0000256" key="4">
    <source>
        <dbReference type="ARBA" id="ARBA00023136"/>
    </source>
</evidence>
<keyword evidence="3 5" id="KW-1133">Transmembrane helix</keyword>
<evidence type="ECO:0000256" key="3">
    <source>
        <dbReference type="ARBA" id="ARBA00022989"/>
    </source>
</evidence>
<dbReference type="GO" id="GO:0022857">
    <property type="term" value="F:transmembrane transporter activity"/>
    <property type="evidence" value="ECO:0007669"/>
    <property type="project" value="InterPro"/>
</dbReference>
<evidence type="ECO:0000256" key="2">
    <source>
        <dbReference type="ARBA" id="ARBA00022692"/>
    </source>
</evidence>
<keyword evidence="2 5" id="KW-0812">Transmembrane</keyword>
<gene>
    <name evidence="7" type="ORF">S12H4_50227</name>
</gene>
<dbReference type="Pfam" id="PF07690">
    <property type="entry name" value="MFS_1"/>
    <property type="match status" value="1"/>
</dbReference>
<dbReference type="PROSITE" id="PS00216">
    <property type="entry name" value="SUGAR_TRANSPORT_1"/>
    <property type="match status" value="1"/>
</dbReference>
<sequence length="232" mass="25397">TLARDTYQQLVLIGVIPAVLALFVFFFVQEPKKETPRGVSPIAKLGGLLSGFDKRFKIFLGIIFLFSLGNSSDAFLVLRAQNLGNPVLYILLMLVLFNFIYASISTPAGMLSDKLGRRRVILFGWLIYTLVYLGFALASPEASWQLWILFGLYGVYYGLAEGVARAFVADLVPAEKRGTAYGLFHGVVGITLLPASLIAGWLWQVVNPAAPFLFGSALAFLAMIGLLVLIKE</sequence>
<accession>X1VDB0</accession>
<evidence type="ECO:0000313" key="7">
    <source>
        <dbReference type="EMBL" id="GAJ04355.1"/>
    </source>
</evidence>
<dbReference type="CDD" id="cd17370">
    <property type="entry name" value="MFS_MJ1317_like"/>
    <property type="match status" value="1"/>
</dbReference>
<feature type="transmembrane region" description="Helical" evidence="5">
    <location>
        <begin position="86"/>
        <end position="108"/>
    </location>
</feature>
<protein>
    <recommendedName>
        <fullName evidence="6">Major facilitator superfamily (MFS) profile domain-containing protein</fullName>
    </recommendedName>
</protein>
<dbReference type="InterPro" id="IPR011701">
    <property type="entry name" value="MFS"/>
</dbReference>